<dbReference type="KEGG" id="naf:GQ61_00355"/>
<dbReference type="EMBL" id="CP008743">
    <property type="protein sequence ID" value="ARN84056.1"/>
    <property type="molecule type" value="Genomic_DNA"/>
</dbReference>
<protein>
    <submittedName>
        <fullName evidence="2">Uncharacterized protein</fullName>
    </submittedName>
</protein>
<gene>
    <name evidence="2" type="ORF">GQ61_00355</name>
</gene>
<evidence type="ECO:0000313" key="3">
    <source>
        <dbReference type="Proteomes" id="UP000237351"/>
    </source>
</evidence>
<dbReference type="AlphaFoldDB" id="A0A1W6N2P4"/>
<organism evidence="2 3">
    <name type="scientific">Candidatus Nucleicultrix amoebiphila FS5</name>
    <dbReference type="NCBI Taxonomy" id="1414854"/>
    <lineage>
        <taxon>Bacteria</taxon>
        <taxon>Pseudomonadati</taxon>
        <taxon>Pseudomonadota</taxon>
        <taxon>Alphaproteobacteria</taxon>
        <taxon>Holosporales</taxon>
        <taxon>Candidatus Nucleicultricaceae</taxon>
        <taxon>Candidatus Nucleicultrix</taxon>
    </lineage>
</organism>
<name>A0A1W6N2P4_9PROT</name>
<dbReference type="STRING" id="1414854.GQ61_00355"/>
<dbReference type="OrthoDB" id="9951190at2"/>
<dbReference type="RefSeq" id="WP_085783405.1">
    <property type="nucleotide sequence ID" value="NZ_CP008743.1"/>
</dbReference>
<feature type="chain" id="PRO_5013297906" evidence="1">
    <location>
        <begin position="21"/>
        <end position="342"/>
    </location>
</feature>
<keyword evidence="1" id="KW-0732">Signal</keyword>
<feature type="signal peptide" evidence="1">
    <location>
        <begin position="1"/>
        <end position="20"/>
    </location>
</feature>
<accession>A0A1W6N2P4</accession>
<reference evidence="2 3" key="1">
    <citation type="submission" date="2014-06" db="EMBL/GenBank/DDBJ databases">
        <title>The genome of the endonuclear symbiont Nucleicultrix amoebiphila.</title>
        <authorList>
            <person name="Schulz F."/>
            <person name="Horn M."/>
        </authorList>
    </citation>
    <scope>NUCLEOTIDE SEQUENCE [LARGE SCALE GENOMIC DNA]</scope>
    <source>
        <strain evidence="2 3">FS5</strain>
    </source>
</reference>
<sequence length="342" mass="38582">MLIIRFFLATLLFFVTNVNAVDMTPPTELEDESQTIAKKIVIIEDDHNIGTDFNNTESVISTSEASIEPLKILEEEQTIKNESITAVQEVSEKSVKKVEEESALETKVVSSSSSEKTVLGVESEESTQTPDEQSIALAKKILAEEIELAKQERGFYLPYLEEPLLDEDKKFIGLIREQFAKIPFDSNVHSMTVTFARTHYSRIKKIEQSYLKITTDATLKSIKEIKEGLESYMEIIKAQELELPKKDVQKLTDRMPAIAKMLTQIESVYWNNPTDGETTVNLKEVFSHTYTLAQTYGPDYLGLLCEKLAENYETQGGCHPGVNGRLVAFYFTLLTDAIGEIK</sequence>
<evidence type="ECO:0000256" key="1">
    <source>
        <dbReference type="SAM" id="SignalP"/>
    </source>
</evidence>
<dbReference type="Proteomes" id="UP000237351">
    <property type="component" value="Chromosome"/>
</dbReference>
<proteinExistence type="predicted"/>
<keyword evidence="3" id="KW-1185">Reference proteome</keyword>
<evidence type="ECO:0000313" key="2">
    <source>
        <dbReference type="EMBL" id="ARN84056.1"/>
    </source>
</evidence>